<gene>
    <name evidence="2" type="ordered locus">MT1206</name>
</gene>
<dbReference type="InterPro" id="IPR000084">
    <property type="entry name" value="PE-PGRS_N"/>
</dbReference>
<dbReference type="Proteomes" id="UP000001020">
    <property type="component" value="Chromosome"/>
</dbReference>
<reference evidence="2 3" key="1">
    <citation type="journal article" date="2002" name="J. Bacteriol.">
        <title>Whole-genome comparison of Mycobacterium tuberculosis clinical and laboratory strains.</title>
        <authorList>
            <person name="Fleischmann R.D."/>
            <person name="Alland D."/>
            <person name="Eisen J.A."/>
            <person name="Carpenter L."/>
            <person name="White O."/>
            <person name="Peterson J."/>
            <person name="DeBoy R."/>
            <person name="Dodson R."/>
            <person name="Gwinn M."/>
            <person name="Haft D."/>
            <person name="Hickey E."/>
            <person name="Kolonay J.F."/>
            <person name="Nelson W.C."/>
            <person name="Umayam L.A."/>
            <person name="Ermolaeva M."/>
            <person name="Salzberg S.L."/>
            <person name="Delcher A."/>
            <person name="Utterback T."/>
            <person name="Weidman J."/>
            <person name="Khouri H."/>
            <person name="Gill J."/>
            <person name="Mikula A."/>
            <person name="Bishai W."/>
            <person name="Jacobs Jr W.R.Jr."/>
            <person name="Venter J.C."/>
            <person name="Fraser C.M."/>
        </authorList>
    </citation>
    <scope>NUCLEOTIDE SEQUENCE [LARGE SCALE GENOMIC DNA]</scope>
    <source>
        <strain evidence="3">CDC 1551 / Oshkosh</strain>
    </source>
</reference>
<dbReference type="KEGG" id="mtc:MT1206"/>
<protein>
    <submittedName>
        <fullName evidence="2">PE family protein</fullName>
    </submittedName>
</protein>
<dbReference type="InterPro" id="IPR038332">
    <property type="entry name" value="PPE_sf"/>
</dbReference>
<dbReference type="Gene3D" id="1.10.287.850">
    <property type="entry name" value="HP0062-like domain"/>
    <property type="match status" value="1"/>
</dbReference>
<evidence type="ECO:0000313" key="3">
    <source>
        <dbReference type="Proteomes" id="UP000001020"/>
    </source>
</evidence>
<sequence>MEGDARVSFVTTRPDSIGETAANLHEIGVTMSAHDDGVTPLITNVESPAHDLVSIVTSMLFSMHGELYKAIARQAHVIHESFVQTLQTSKTSYWLTELANRAGTST</sequence>
<evidence type="ECO:0000313" key="2">
    <source>
        <dbReference type="EMBL" id="AAK45463.1"/>
    </source>
</evidence>
<dbReference type="EMBL" id="AE000516">
    <property type="protein sequence ID" value="AAK45463.1"/>
    <property type="molecule type" value="Genomic_DNA"/>
</dbReference>
<keyword evidence="3" id="KW-1185">Reference proteome</keyword>
<dbReference type="HOGENOM" id="CLU_000167_16_11_11"/>
<accession>F2GG18</accession>
<dbReference type="AlphaFoldDB" id="Q7D8Q1"/>
<proteinExistence type="predicted"/>
<dbReference type="SMR" id="Q7D8Q1"/>
<organism evidence="2 3">
    <name type="scientific">Mycobacterium tuberculosis (strain CDC 1551 / Oshkosh)</name>
    <dbReference type="NCBI Taxonomy" id="83331"/>
    <lineage>
        <taxon>Bacteria</taxon>
        <taxon>Bacillati</taxon>
        <taxon>Actinomycetota</taxon>
        <taxon>Actinomycetes</taxon>
        <taxon>Mycobacteriales</taxon>
        <taxon>Mycobacteriaceae</taxon>
        <taxon>Mycobacterium</taxon>
        <taxon>Mycobacterium tuberculosis complex</taxon>
    </lineage>
</organism>
<dbReference type="Pfam" id="PF00934">
    <property type="entry name" value="PE"/>
    <property type="match status" value="1"/>
</dbReference>
<accession>Q7D8Q1</accession>
<name>Q7D8Q1_MYCTO</name>
<feature type="domain" description="PE" evidence="1">
    <location>
        <begin position="10"/>
        <end position="100"/>
    </location>
</feature>
<evidence type="ECO:0000259" key="1">
    <source>
        <dbReference type="Pfam" id="PF00934"/>
    </source>
</evidence>
<dbReference type="SUPFAM" id="SSF140459">
    <property type="entry name" value="PE/PPE dimer-like"/>
    <property type="match status" value="1"/>
</dbReference>